<sequence length="455" mass="52166">MADIISSAEREKSLYVKQIRHLDEQLESCQLKYDELEKQMKSLMSEFSTLEVDKKQVTMFLIQCKAAKERAEKMMAQLESQQKVAEQDIETLKMQQSQLMQELQEQISGLMSQSTMQVSKFEAEEKQLMSDMESQEQQHQPAINSLKEQHEAGTNSMKEKHEADFNSLKKEAESGRENFMEEAQKKADIFLRERISEINKKERAQHSKTLDQRELLLKENAALRREKYDLSEICSDVMTDLKKVKKENLGHENNAEQLRLENQHVRAKLKDCHNTHEVQEQALAGQETDMANERQHLTELYSQKSSQADQLGAELQRQRSRVRQLEIIIWEAIIIHKHIQMSENTTEIDFKMQRLLDILDSCSLQGTDSALNGATEKTVTGQGLWTGRRQTRTGDVGSGPRPRWKDKPTASRTAAAKSSRGLSAGNSAVTKLPVLLEPPPLTVEPHPFLLKWLKG</sequence>
<reference evidence="3 4" key="1">
    <citation type="submission" date="2024-01" db="EMBL/GenBank/DDBJ databases">
        <authorList>
            <person name="Alioto T."/>
            <person name="Alioto T."/>
            <person name="Gomez Garrido J."/>
        </authorList>
    </citation>
    <scope>NUCLEOTIDE SEQUENCE [LARGE SCALE GENOMIC DNA]</scope>
</reference>
<keyword evidence="3" id="KW-0282">Flagellum</keyword>
<keyword evidence="1" id="KW-0175">Coiled coil</keyword>
<evidence type="ECO:0000256" key="1">
    <source>
        <dbReference type="SAM" id="Coils"/>
    </source>
</evidence>
<name>A0AAV1NK70_SCOSC</name>
<dbReference type="AlphaFoldDB" id="A0AAV1NK70"/>
<gene>
    <name evidence="3" type="ORF">FSCOSCO3_A021925</name>
</gene>
<protein>
    <submittedName>
        <fullName evidence="3">Cilia- and flagella-associated protein 157-like</fullName>
    </submittedName>
</protein>
<accession>A0AAV1NK70</accession>
<keyword evidence="4" id="KW-1185">Reference proteome</keyword>
<feature type="region of interest" description="Disordered" evidence="2">
    <location>
        <begin position="381"/>
        <end position="424"/>
    </location>
</feature>
<keyword evidence="3" id="KW-0966">Cell projection</keyword>
<evidence type="ECO:0000313" key="4">
    <source>
        <dbReference type="Proteomes" id="UP001314229"/>
    </source>
</evidence>
<organism evidence="3 4">
    <name type="scientific">Scomber scombrus</name>
    <name type="common">Atlantic mackerel</name>
    <name type="synonym">Scomber vernalis</name>
    <dbReference type="NCBI Taxonomy" id="13677"/>
    <lineage>
        <taxon>Eukaryota</taxon>
        <taxon>Metazoa</taxon>
        <taxon>Chordata</taxon>
        <taxon>Craniata</taxon>
        <taxon>Vertebrata</taxon>
        <taxon>Euteleostomi</taxon>
        <taxon>Actinopterygii</taxon>
        <taxon>Neopterygii</taxon>
        <taxon>Teleostei</taxon>
        <taxon>Neoteleostei</taxon>
        <taxon>Acanthomorphata</taxon>
        <taxon>Pelagiaria</taxon>
        <taxon>Scombriformes</taxon>
        <taxon>Scombridae</taxon>
        <taxon>Scomber</taxon>
    </lineage>
</organism>
<evidence type="ECO:0000256" key="2">
    <source>
        <dbReference type="SAM" id="MobiDB-lite"/>
    </source>
</evidence>
<comment type="caution">
    <text evidence="3">The sequence shown here is derived from an EMBL/GenBank/DDBJ whole genome shotgun (WGS) entry which is preliminary data.</text>
</comment>
<feature type="compositionally biased region" description="Low complexity" evidence="2">
    <location>
        <begin position="410"/>
        <end position="420"/>
    </location>
</feature>
<feature type="coiled-coil region" evidence="1">
    <location>
        <begin position="5"/>
        <end position="178"/>
    </location>
</feature>
<proteinExistence type="predicted"/>
<evidence type="ECO:0000313" key="3">
    <source>
        <dbReference type="EMBL" id="CAK6959588.1"/>
    </source>
</evidence>
<dbReference type="EMBL" id="CAWUFR010000040">
    <property type="protein sequence ID" value="CAK6959588.1"/>
    <property type="molecule type" value="Genomic_DNA"/>
</dbReference>
<keyword evidence="3" id="KW-0969">Cilium</keyword>
<dbReference type="Proteomes" id="UP001314229">
    <property type="component" value="Unassembled WGS sequence"/>
</dbReference>